<organism evidence="8 9">
    <name type="scientific">Nocardioides marmoriginsengisoli</name>
    <dbReference type="NCBI Taxonomy" id="661483"/>
    <lineage>
        <taxon>Bacteria</taxon>
        <taxon>Bacillati</taxon>
        <taxon>Actinomycetota</taxon>
        <taxon>Actinomycetes</taxon>
        <taxon>Propionibacteriales</taxon>
        <taxon>Nocardioidaceae</taxon>
        <taxon>Nocardioides</taxon>
    </lineage>
</organism>
<dbReference type="InterPro" id="IPR012394">
    <property type="entry name" value="Aldehyde_DH_NAD(P)"/>
</dbReference>
<dbReference type="InterPro" id="IPR016162">
    <property type="entry name" value="Ald_DH_N"/>
</dbReference>
<evidence type="ECO:0000256" key="3">
    <source>
        <dbReference type="PIRNR" id="PIRNR036492"/>
    </source>
</evidence>
<dbReference type="InterPro" id="IPR016163">
    <property type="entry name" value="Ald_DH_C"/>
</dbReference>
<dbReference type="InterPro" id="IPR029510">
    <property type="entry name" value="Ald_DH_CS_GLU"/>
</dbReference>
<keyword evidence="2 3" id="KW-0560">Oxidoreductase</keyword>
<dbReference type="AlphaFoldDB" id="A0A3N0CL81"/>
<dbReference type="PANTHER" id="PTHR11699">
    <property type="entry name" value="ALDEHYDE DEHYDROGENASE-RELATED"/>
    <property type="match status" value="1"/>
</dbReference>
<dbReference type="Gene3D" id="3.40.309.10">
    <property type="entry name" value="Aldehyde Dehydrogenase, Chain A, domain 2"/>
    <property type="match status" value="1"/>
</dbReference>
<evidence type="ECO:0000256" key="5">
    <source>
        <dbReference type="PROSITE-ProRule" id="PRU10007"/>
    </source>
</evidence>
<keyword evidence="9" id="KW-1185">Reference proteome</keyword>
<name>A0A3N0CL81_9ACTN</name>
<feature type="active site" evidence="4 5">
    <location>
        <position position="241"/>
    </location>
</feature>
<dbReference type="PROSITE" id="PS00687">
    <property type="entry name" value="ALDEHYDE_DEHYDR_GLU"/>
    <property type="match status" value="1"/>
</dbReference>
<gene>
    <name evidence="8" type="ORF">EFK50_06690</name>
</gene>
<reference evidence="8 9" key="1">
    <citation type="submission" date="2018-11" db="EMBL/GenBank/DDBJ databases">
        <authorList>
            <person name="Li F."/>
        </authorList>
    </citation>
    <scope>NUCLEOTIDE SEQUENCE [LARGE SCALE GENOMIC DNA]</scope>
    <source>
        <strain evidence="8 9">Gsoil 097</strain>
    </source>
</reference>
<feature type="active site" evidence="4">
    <location>
        <position position="275"/>
    </location>
</feature>
<dbReference type="GO" id="GO:0016620">
    <property type="term" value="F:oxidoreductase activity, acting on the aldehyde or oxo group of donors, NAD or NADP as acceptor"/>
    <property type="evidence" value="ECO:0007669"/>
    <property type="project" value="InterPro"/>
</dbReference>
<evidence type="ECO:0000313" key="8">
    <source>
        <dbReference type="EMBL" id="RNL64214.1"/>
    </source>
</evidence>
<dbReference type="PIRSF" id="PIRSF036492">
    <property type="entry name" value="ALDH"/>
    <property type="match status" value="1"/>
</dbReference>
<dbReference type="SUPFAM" id="SSF53720">
    <property type="entry name" value="ALDH-like"/>
    <property type="match status" value="1"/>
</dbReference>
<feature type="domain" description="Aldehyde dehydrogenase" evidence="7">
    <location>
        <begin position="11"/>
        <end position="459"/>
    </location>
</feature>
<dbReference type="Proteomes" id="UP000267128">
    <property type="component" value="Unassembled WGS sequence"/>
</dbReference>
<dbReference type="InterPro" id="IPR015590">
    <property type="entry name" value="Aldehyde_DH_dom"/>
</dbReference>
<evidence type="ECO:0000256" key="2">
    <source>
        <dbReference type="ARBA" id="ARBA00023002"/>
    </source>
</evidence>
<evidence type="ECO:0000256" key="1">
    <source>
        <dbReference type="ARBA" id="ARBA00009986"/>
    </source>
</evidence>
<sequence length="499" mass="52012">MTITDPSTATSSSFASINPRTGAVVASHPIAGEAEVAAAVARARTAADWWSGLSFAERKGLLNAWKGEVTRRVGELAAIMQAETGKPHGDAMLECALAIDHLAWAAGHAGKVLGRHKVPSGLVMANQKATVEFRPLGVIGVIGPWNYPVFTPMGSIAYALAAGNAVVFKPSEYTPGVGVWLAETAAEVFGQPVLQVVTGLGDTGAALCRSGVNKVAFTGSTATGKRVMAACAETLTPVLIEAGGKDALIVDEDADVAAAVDGAVWGANANAGQTCAGVERVYVHERVYDDFLAQVIARTKEVHATNDADAKIGPITMPSQIDIIKRHIDSAIADGGKAVLGGPESVGDRFVQPVILVDVPETSSAVTEETFGPTMTVTKVASMDEAVALTNASKYALGSSVFSKRNGMRIAERLRVGMTAINGVITFAGVPSLPFGGVGDSGFGRIHGPEGLKEFTYAHAITKQRMKPLLALTTFQRTEKAEEQLGKLITMLHGRGSKK</sequence>
<protein>
    <recommendedName>
        <fullName evidence="3">Aldehyde dehydrogenase</fullName>
    </recommendedName>
</protein>
<dbReference type="RefSeq" id="WP_123226790.1">
    <property type="nucleotide sequence ID" value="NZ_RJSE01000005.1"/>
</dbReference>
<dbReference type="Gene3D" id="3.40.605.10">
    <property type="entry name" value="Aldehyde Dehydrogenase, Chain A, domain 1"/>
    <property type="match status" value="1"/>
</dbReference>
<evidence type="ECO:0000256" key="6">
    <source>
        <dbReference type="RuleBase" id="RU003345"/>
    </source>
</evidence>
<comment type="similarity">
    <text evidence="1 3 6">Belongs to the aldehyde dehydrogenase family.</text>
</comment>
<dbReference type="EMBL" id="RJSE01000005">
    <property type="protein sequence ID" value="RNL64214.1"/>
    <property type="molecule type" value="Genomic_DNA"/>
</dbReference>
<dbReference type="Pfam" id="PF00171">
    <property type="entry name" value="Aldedh"/>
    <property type="match status" value="1"/>
</dbReference>
<comment type="caution">
    <text evidence="8">The sequence shown here is derived from an EMBL/GenBank/DDBJ whole genome shotgun (WGS) entry which is preliminary data.</text>
</comment>
<dbReference type="CDD" id="cd07099">
    <property type="entry name" value="ALDH_DDALDH"/>
    <property type="match status" value="1"/>
</dbReference>
<evidence type="ECO:0000313" key="9">
    <source>
        <dbReference type="Proteomes" id="UP000267128"/>
    </source>
</evidence>
<dbReference type="GO" id="GO:0006081">
    <property type="term" value="P:aldehyde metabolic process"/>
    <property type="evidence" value="ECO:0007669"/>
    <property type="project" value="InterPro"/>
</dbReference>
<evidence type="ECO:0000259" key="7">
    <source>
        <dbReference type="Pfam" id="PF00171"/>
    </source>
</evidence>
<accession>A0A3N0CL81</accession>
<proteinExistence type="inferred from homology"/>
<dbReference type="OrthoDB" id="6882680at2"/>
<evidence type="ECO:0000256" key="4">
    <source>
        <dbReference type="PIRSR" id="PIRSR036492-1"/>
    </source>
</evidence>
<dbReference type="InterPro" id="IPR016161">
    <property type="entry name" value="Ald_DH/histidinol_DH"/>
</dbReference>